<dbReference type="GO" id="GO:0020037">
    <property type="term" value="F:heme binding"/>
    <property type="evidence" value="ECO:0007669"/>
    <property type="project" value="InterPro"/>
</dbReference>
<dbReference type="InterPro" id="IPR002401">
    <property type="entry name" value="Cyt_P450_E_grp-I"/>
</dbReference>
<keyword evidence="9 14" id="KW-0560">Oxidoreductase</keyword>
<keyword evidence="15" id="KW-0812">Transmembrane</keyword>
<keyword evidence="5 13" id="KW-0349">Heme</keyword>
<keyword evidence="12 15" id="KW-0472">Membrane</keyword>
<evidence type="ECO:0000256" key="2">
    <source>
        <dbReference type="ARBA" id="ARBA00004174"/>
    </source>
</evidence>
<dbReference type="GO" id="GO:0016705">
    <property type="term" value="F:oxidoreductase activity, acting on paired donors, with incorporation or reduction of molecular oxygen"/>
    <property type="evidence" value="ECO:0007669"/>
    <property type="project" value="InterPro"/>
</dbReference>
<evidence type="ECO:0000256" key="11">
    <source>
        <dbReference type="ARBA" id="ARBA00023033"/>
    </source>
</evidence>
<dbReference type="PANTHER" id="PTHR24291">
    <property type="entry name" value="CYTOCHROME P450 FAMILY 4"/>
    <property type="match status" value="1"/>
</dbReference>
<dbReference type="Gene3D" id="1.10.630.10">
    <property type="entry name" value="Cytochrome P450"/>
    <property type="match status" value="1"/>
</dbReference>
<dbReference type="Pfam" id="PF00067">
    <property type="entry name" value="p450"/>
    <property type="match status" value="1"/>
</dbReference>
<feature type="transmembrane region" description="Helical" evidence="15">
    <location>
        <begin position="16"/>
        <end position="35"/>
    </location>
</feature>
<keyword evidence="11 14" id="KW-0503">Monooxygenase</keyword>
<dbReference type="InterPro" id="IPR050196">
    <property type="entry name" value="Cytochrome_P450_Monoox"/>
</dbReference>
<evidence type="ECO:0000313" key="16">
    <source>
        <dbReference type="EMBL" id="KAK7870825.1"/>
    </source>
</evidence>
<dbReference type="PANTHER" id="PTHR24291:SF189">
    <property type="entry name" value="CYTOCHROME P450 4C3-RELATED"/>
    <property type="match status" value="1"/>
</dbReference>
<dbReference type="SUPFAM" id="SSF48264">
    <property type="entry name" value="Cytochrome P450"/>
    <property type="match status" value="1"/>
</dbReference>
<accession>A0AAN9ZE21</accession>
<evidence type="ECO:0000256" key="9">
    <source>
        <dbReference type="ARBA" id="ARBA00023002"/>
    </source>
</evidence>
<comment type="similarity">
    <text evidence="4 14">Belongs to the cytochrome P450 family.</text>
</comment>
<keyword evidence="7" id="KW-0256">Endoplasmic reticulum</keyword>
<comment type="caution">
    <text evidence="16">The sequence shown here is derived from an EMBL/GenBank/DDBJ whole genome shotgun (WGS) entry which is preliminary data.</text>
</comment>
<evidence type="ECO:0000256" key="7">
    <source>
        <dbReference type="ARBA" id="ARBA00022824"/>
    </source>
</evidence>
<protein>
    <recommendedName>
        <fullName evidence="18">Cytochrome P450</fullName>
    </recommendedName>
</protein>
<dbReference type="Proteomes" id="UP001378592">
    <property type="component" value="Unassembled WGS sequence"/>
</dbReference>
<dbReference type="CDD" id="cd20628">
    <property type="entry name" value="CYP4"/>
    <property type="match status" value="1"/>
</dbReference>
<feature type="binding site" description="axial binding residue" evidence="13">
    <location>
        <position position="467"/>
    </location>
    <ligand>
        <name>heme</name>
        <dbReference type="ChEBI" id="CHEBI:30413"/>
    </ligand>
    <ligandPart>
        <name>Fe</name>
        <dbReference type="ChEBI" id="CHEBI:18248"/>
    </ligandPart>
</feature>
<dbReference type="EMBL" id="JAZDUA010000051">
    <property type="protein sequence ID" value="KAK7870825.1"/>
    <property type="molecule type" value="Genomic_DNA"/>
</dbReference>
<evidence type="ECO:0000256" key="6">
    <source>
        <dbReference type="ARBA" id="ARBA00022723"/>
    </source>
</evidence>
<evidence type="ECO:0000256" key="10">
    <source>
        <dbReference type="ARBA" id="ARBA00023004"/>
    </source>
</evidence>
<dbReference type="InterPro" id="IPR001128">
    <property type="entry name" value="Cyt_P450"/>
</dbReference>
<comment type="subcellular location">
    <subcellularLocation>
        <location evidence="3">Endoplasmic reticulum membrane</location>
        <topology evidence="3">Peripheral membrane protein</topology>
    </subcellularLocation>
    <subcellularLocation>
        <location evidence="2">Microsome membrane</location>
        <topology evidence="2">Peripheral membrane protein</topology>
    </subcellularLocation>
</comment>
<evidence type="ECO:0008006" key="18">
    <source>
        <dbReference type="Google" id="ProtNLM"/>
    </source>
</evidence>
<dbReference type="FunFam" id="1.10.630.10:FF:000182">
    <property type="entry name" value="Cytochrome P450 3A4"/>
    <property type="match status" value="1"/>
</dbReference>
<keyword evidence="10 13" id="KW-0408">Iron</keyword>
<evidence type="ECO:0000256" key="14">
    <source>
        <dbReference type="RuleBase" id="RU000461"/>
    </source>
</evidence>
<evidence type="ECO:0000313" key="17">
    <source>
        <dbReference type="Proteomes" id="UP001378592"/>
    </source>
</evidence>
<dbReference type="PROSITE" id="PS00086">
    <property type="entry name" value="CYTOCHROME_P450"/>
    <property type="match status" value="1"/>
</dbReference>
<dbReference type="PRINTS" id="PR00463">
    <property type="entry name" value="EP450I"/>
</dbReference>
<keyword evidence="6 13" id="KW-0479">Metal-binding</keyword>
<dbReference type="InterPro" id="IPR017972">
    <property type="entry name" value="Cyt_P450_CS"/>
</dbReference>
<evidence type="ECO:0000256" key="3">
    <source>
        <dbReference type="ARBA" id="ARBA00004406"/>
    </source>
</evidence>
<dbReference type="GO" id="GO:0004497">
    <property type="term" value="F:monooxygenase activity"/>
    <property type="evidence" value="ECO:0007669"/>
    <property type="project" value="UniProtKB-KW"/>
</dbReference>
<evidence type="ECO:0000256" key="8">
    <source>
        <dbReference type="ARBA" id="ARBA00022848"/>
    </source>
</evidence>
<reference evidence="16 17" key="1">
    <citation type="submission" date="2024-03" db="EMBL/GenBank/DDBJ databases">
        <title>The genome assembly and annotation of the cricket Gryllus longicercus Weissman &amp; Gray.</title>
        <authorList>
            <person name="Szrajer S."/>
            <person name="Gray D."/>
            <person name="Ylla G."/>
        </authorList>
    </citation>
    <scope>NUCLEOTIDE SEQUENCE [LARGE SCALE GENOMIC DNA]</scope>
    <source>
        <strain evidence="16">DAG 2021-001</strain>
        <tissue evidence="16">Whole body minus gut</tissue>
    </source>
</reference>
<keyword evidence="15" id="KW-1133">Transmembrane helix</keyword>
<dbReference type="InterPro" id="IPR036396">
    <property type="entry name" value="Cyt_P450_sf"/>
</dbReference>
<gene>
    <name evidence="16" type="ORF">R5R35_014414</name>
</gene>
<name>A0AAN9ZE21_9ORTH</name>
<evidence type="ECO:0000256" key="4">
    <source>
        <dbReference type="ARBA" id="ARBA00010617"/>
    </source>
</evidence>
<keyword evidence="8" id="KW-0492">Microsome</keyword>
<sequence length="528" mass="60242">METSGDIKRALRPLRWLWSWVEAALGAPVALWALARRRARLVYWSSKIPGPFALPIIGNALDVYSQDFTVVHTLVTNLLAKFQPLGRIYIGPLLSIVSSRPQDNEWILSGYKYLSKSFFYNKLLEPWLGTGLLLSSGDKWRSRRKALTPAFHFRILEQFAPVFLSCGDEFVRQLRKRAGGDTFDVVPLIKLLTLDIICETAMGVKMNAQNDANSAYVQAVNEITTITARRALRPWLHLDFIFYMTTPGRRYKKCLEVLHGTTDSVIRERREELLKMGKDHGHSAMEIDDIGRRRRVAFLDLLLLAARDGSLSDADIREEVDTFMFEGHDTTEAAISFAIYLLACHSDVQEKVLEELKSVFDWSQPLQPTIQQLGELKYLEMVIKEALRLYPPVAAILRDITNDERLPSTGHVIPDGTVMIVSPWAVHRNPEVYPDPEKFDPERFSAGETARRHPYAFLPFSAGPRNCIGQRFAMLEMKSVLAKVIWNFEMFVEPGFTALPGWKLILKSINGVRIRLEDRRTQYVNTGF</sequence>
<dbReference type="GO" id="GO:0005789">
    <property type="term" value="C:endoplasmic reticulum membrane"/>
    <property type="evidence" value="ECO:0007669"/>
    <property type="project" value="UniProtKB-SubCell"/>
</dbReference>
<evidence type="ECO:0000256" key="15">
    <source>
        <dbReference type="SAM" id="Phobius"/>
    </source>
</evidence>
<evidence type="ECO:0000256" key="1">
    <source>
        <dbReference type="ARBA" id="ARBA00001971"/>
    </source>
</evidence>
<keyword evidence="17" id="KW-1185">Reference proteome</keyword>
<comment type="cofactor">
    <cofactor evidence="1 13">
        <name>heme</name>
        <dbReference type="ChEBI" id="CHEBI:30413"/>
    </cofactor>
</comment>
<evidence type="ECO:0000256" key="12">
    <source>
        <dbReference type="ARBA" id="ARBA00023136"/>
    </source>
</evidence>
<proteinExistence type="inferred from homology"/>
<organism evidence="16 17">
    <name type="scientific">Gryllus longicercus</name>
    <dbReference type="NCBI Taxonomy" id="2509291"/>
    <lineage>
        <taxon>Eukaryota</taxon>
        <taxon>Metazoa</taxon>
        <taxon>Ecdysozoa</taxon>
        <taxon>Arthropoda</taxon>
        <taxon>Hexapoda</taxon>
        <taxon>Insecta</taxon>
        <taxon>Pterygota</taxon>
        <taxon>Neoptera</taxon>
        <taxon>Polyneoptera</taxon>
        <taxon>Orthoptera</taxon>
        <taxon>Ensifera</taxon>
        <taxon>Gryllidea</taxon>
        <taxon>Grylloidea</taxon>
        <taxon>Gryllidae</taxon>
        <taxon>Gryllinae</taxon>
        <taxon>Gryllus</taxon>
    </lineage>
</organism>
<evidence type="ECO:0000256" key="5">
    <source>
        <dbReference type="ARBA" id="ARBA00022617"/>
    </source>
</evidence>
<dbReference type="GO" id="GO:0005506">
    <property type="term" value="F:iron ion binding"/>
    <property type="evidence" value="ECO:0007669"/>
    <property type="project" value="InterPro"/>
</dbReference>
<dbReference type="PRINTS" id="PR00385">
    <property type="entry name" value="P450"/>
</dbReference>
<dbReference type="AlphaFoldDB" id="A0AAN9ZE21"/>
<evidence type="ECO:0000256" key="13">
    <source>
        <dbReference type="PIRSR" id="PIRSR602401-1"/>
    </source>
</evidence>